<dbReference type="GO" id="GO:0005739">
    <property type="term" value="C:mitochondrion"/>
    <property type="evidence" value="ECO:0007669"/>
    <property type="project" value="TreeGrafter"/>
</dbReference>
<dbReference type="GO" id="GO:0017148">
    <property type="term" value="P:negative regulation of translation"/>
    <property type="evidence" value="ECO:0007669"/>
    <property type="project" value="TreeGrafter"/>
</dbReference>
<evidence type="ECO:0008006" key="4">
    <source>
        <dbReference type="Google" id="ProtNLM"/>
    </source>
</evidence>
<evidence type="ECO:0000256" key="1">
    <source>
        <dbReference type="ARBA" id="ARBA00010574"/>
    </source>
</evidence>
<dbReference type="InParanoid" id="E4WVJ5"/>
<dbReference type="PANTHER" id="PTHR21043">
    <property type="entry name" value="IOJAP SUPERFAMILY ORTHOLOG"/>
    <property type="match status" value="1"/>
</dbReference>
<dbReference type="GO" id="GO:0090071">
    <property type="term" value="P:negative regulation of ribosome biogenesis"/>
    <property type="evidence" value="ECO:0007669"/>
    <property type="project" value="TreeGrafter"/>
</dbReference>
<dbReference type="EMBL" id="FN653017">
    <property type="protein sequence ID" value="CBY21148.1"/>
    <property type="molecule type" value="Genomic_DNA"/>
</dbReference>
<keyword evidence="3" id="KW-1185">Reference proteome</keyword>
<dbReference type="InterPro" id="IPR004394">
    <property type="entry name" value="Iojap/RsfS/C7orf30"/>
</dbReference>
<evidence type="ECO:0000313" key="3">
    <source>
        <dbReference type="Proteomes" id="UP000001307"/>
    </source>
</evidence>
<dbReference type="InterPro" id="IPR043519">
    <property type="entry name" value="NT_sf"/>
</dbReference>
<gene>
    <name evidence="2" type="ORF">GSOID_T00008901001</name>
</gene>
<organism evidence="2">
    <name type="scientific">Oikopleura dioica</name>
    <name type="common">Tunicate</name>
    <dbReference type="NCBI Taxonomy" id="34765"/>
    <lineage>
        <taxon>Eukaryota</taxon>
        <taxon>Metazoa</taxon>
        <taxon>Chordata</taxon>
        <taxon>Tunicata</taxon>
        <taxon>Appendicularia</taxon>
        <taxon>Copelata</taxon>
        <taxon>Oikopleuridae</taxon>
        <taxon>Oikopleura</taxon>
    </lineage>
</organism>
<accession>E4WVJ5</accession>
<dbReference type="AlphaFoldDB" id="E4WVJ5"/>
<evidence type="ECO:0000313" key="2">
    <source>
        <dbReference type="EMBL" id="CBY21148.1"/>
    </source>
</evidence>
<name>E4WVJ5_OIKDI</name>
<comment type="similarity">
    <text evidence="1">Belongs to the Iojap/RsfS family.</text>
</comment>
<dbReference type="HAMAP" id="MF_01477">
    <property type="entry name" value="Iojap_RsfS"/>
    <property type="match status" value="1"/>
</dbReference>
<dbReference type="Pfam" id="PF02410">
    <property type="entry name" value="RsfS"/>
    <property type="match status" value="1"/>
</dbReference>
<sequence>MKTEIYNSLTHFYIKKSFYIFLSSFQHFRMSNLLNGVTKNLSNWRIASRSLHISQSLKIVKSSCLSNRRNFDAEKMEMKSAIRTRESVFSIEKVVDLLKQEAVLDLCVIKVPPERRYVEYFVICSPRNDSQLISVPAALSAMYKDVFGERKYVEGLGDGTKPPEWTVIDLGNIVVHTMNENVRELYNLENLWLFGPKFDQQNMDFTEQIKENVFNEINEEKQKRQDDWAFFQ</sequence>
<dbReference type="Proteomes" id="UP000001307">
    <property type="component" value="Unassembled WGS sequence"/>
</dbReference>
<proteinExistence type="inferred from homology"/>
<dbReference type="GO" id="GO:0043023">
    <property type="term" value="F:ribosomal large subunit binding"/>
    <property type="evidence" value="ECO:0007669"/>
    <property type="project" value="TreeGrafter"/>
</dbReference>
<reference evidence="2" key="1">
    <citation type="journal article" date="2010" name="Science">
        <title>Plasticity of animal genome architecture unmasked by rapid evolution of a pelagic tunicate.</title>
        <authorList>
            <person name="Denoeud F."/>
            <person name="Henriet S."/>
            <person name="Mungpakdee S."/>
            <person name="Aury J.M."/>
            <person name="Da Silva C."/>
            <person name="Brinkmann H."/>
            <person name="Mikhaleva J."/>
            <person name="Olsen L.C."/>
            <person name="Jubin C."/>
            <person name="Canestro C."/>
            <person name="Bouquet J.M."/>
            <person name="Danks G."/>
            <person name="Poulain J."/>
            <person name="Campsteijn C."/>
            <person name="Adamski M."/>
            <person name="Cross I."/>
            <person name="Yadetie F."/>
            <person name="Muffato M."/>
            <person name="Louis A."/>
            <person name="Butcher S."/>
            <person name="Tsagkogeorga G."/>
            <person name="Konrad A."/>
            <person name="Singh S."/>
            <person name="Jensen M.F."/>
            <person name="Cong E.H."/>
            <person name="Eikeseth-Otteraa H."/>
            <person name="Noel B."/>
            <person name="Anthouard V."/>
            <person name="Porcel B.M."/>
            <person name="Kachouri-Lafond R."/>
            <person name="Nishino A."/>
            <person name="Ugolini M."/>
            <person name="Chourrout P."/>
            <person name="Nishida H."/>
            <person name="Aasland R."/>
            <person name="Huzurbazar S."/>
            <person name="Westhof E."/>
            <person name="Delsuc F."/>
            <person name="Lehrach H."/>
            <person name="Reinhardt R."/>
            <person name="Weissenbach J."/>
            <person name="Roy S.W."/>
            <person name="Artiguenave F."/>
            <person name="Postlethwait J.H."/>
            <person name="Manak J.R."/>
            <person name="Thompson E.M."/>
            <person name="Jaillon O."/>
            <person name="Du Pasquier L."/>
            <person name="Boudinot P."/>
            <person name="Liberles D.A."/>
            <person name="Volff J.N."/>
            <person name="Philippe H."/>
            <person name="Lenhard B."/>
            <person name="Roest Crollius H."/>
            <person name="Wincker P."/>
            <person name="Chourrout D."/>
        </authorList>
    </citation>
    <scope>NUCLEOTIDE SEQUENCE [LARGE SCALE GENOMIC DNA]</scope>
</reference>
<dbReference type="OrthoDB" id="21330at2759"/>
<dbReference type="NCBIfam" id="TIGR00090">
    <property type="entry name" value="rsfS_iojap_ybeB"/>
    <property type="match status" value="1"/>
</dbReference>
<dbReference type="PANTHER" id="PTHR21043:SF0">
    <property type="entry name" value="MITOCHONDRIAL ASSEMBLY OF RIBOSOMAL LARGE SUBUNIT PROTEIN 1"/>
    <property type="match status" value="1"/>
</dbReference>
<protein>
    <recommendedName>
        <fullName evidence="4">Ribosomal silencing factor RsfS</fullName>
    </recommendedName>
</protein>
<dbReference type="SUPFAM" id="SSF81301">
    <property type="entry name" value="Nucleotidyltransferase"/>
    <property type="match status" value="1"/>
</dbReference>
<dbReference type="Gene3D" id="3.30.460.10">
    <property type="entry name" value="Beta Polymerase, domain 2"/>
    <property type="match status" value="1"/>
</dbReference>